<dbReference type="InterPro" id="IPR003960">
    <property type="entry name" value="ATPase_AAA_CS"/>
</dbReference>
<feature type="domain" description="AAA+ ATPase" evidence="4">
    <location>
        <begin position="509"/>
        <end position="653"/>
    </location>
</feature>
<gene>
    <name evidence="5" type="ORF">BE221DRAFT_187648</name>
</gene>
<dbReference type="InterPro" id="IPR050168">
    <property type="entry name" value="AAA_ATPase_domain"/>
</dbReference>
<evidence type="ECO:0000256" key="3">
    <source>
        <dbReference type="ARBA" id="ARBA00023054"/>
    </source>
</evidence>
<keyword evidence="3" id="KW-0175">Coiled coil</keyword>
<dbReference type="eggNOG" id="KOG0730">
    <property type="taxonomic scope" value="Eukaryota"/>
</dbReference>
<proteinExistence type="predicted"/>
<evidence type="ECO:0000256" key="1">
    <source>
        <dbReference type="ARBA" id="ARBA00022741"/>
    </source>
</evidence>
<reference evidence="5" key="1">
    <citation type="submission" date="2017-04" db="EMBL/GenBank/DDBJ databases">
        <title>Population genomics of picophytoplankton unveils novel chromosome hypervariability.</title>
        <authorList>
            <consortium name="DOE Joint Genome Institute"/>
            <person name="Blanc-Mathieu R."/>
            <person name="Krasovec M."/>
            <person name="Hebrard M."/>
            <person name="Yau S."/>
            <person name="Desgranges E."/>
            <person name="Martin J."/>
            <person name="Schackwitz W."/>
            <person name="Kuo A."/>
            <person name="Salin G."/>
            <person name="Donnadieu C."/>
            <person name="Desdevises Y."/>
            <person name="Sanchez-Ferandin S."/>
            <person name="Moreau H."/>
            <person name="Rivals E."/>
            <person name="Grigoriev I.V."/>
            <person name="Grimsley N."/>
            <person name="Eyre-Walker A."/>
            <person name="Piganeau G."/>
        </authorList>
    </citation>
    <scope>NUCLEOTIDE SEQUENCE [LARGE SCALE GENOMIC DNA]</scope>
    <source>
        <strain evidence="5">RCC 1115</strain>
    </source>
</reference>
<feature type="domain" description="AAA+ ATPase" evidence="4">
    <location>
        <begin position="240"/>
        <end position="381"/>
    </location>
</feature>
<dbReference type="FunFam" id="3.40.50.300:FF:001025">
    <property type="entry name" value="ATPase family, AAA domain-containing 2B"/>
    <property type="match status" value="1"/>
</dbReference>
<dbReference type="InterPro" id="IPR041569">
    <property type="entry name" value="AAA_lid_3"/>
</dbReference>
<dbReference type="InterPro" id="IPR003959">
    <property type="entry name" value="ATPase_AAA_core"/>
</dbReference>
<dbReference type="InterPro" id="IPR027417">
    <property type="entry name" value="P-loop_NTPase"/>
</dbReference>
<dbReference type="Pfam" id="PF00004">
    <property type="entry name" value="AAA"/>
    <property type="match status" value="2"/>
</dbReference>
<name>A0A1Y5I6V3_OSTTA</name>
<dbReference type="Gene3D" id="3.40.50.300">
    <property type="entry name" value="P-loop containing nucleotide triphosphate hydrolases"/>
    <property type="match status" value="2"/>
</dbReference>
<dbReference type="SUPFAM" id="SSF52540">
    <property type="entry name" value="P-loop containing nucleoside triphosphate hydrolases"/>
    <property type="match status" value="2"/>
</dbReference>
<accession>A0A1Y5I6V3</accession>
<dbReference type="Pfam" id="PF17862">
    <property type="entry name" value="AAA_lid_3"/>
    <property type="match status" value="2"/>
</dbReference>
<dbReference type="PROSITE" id="PS00674">
    <property type="entry name" value="AAA"/>
    <property type="match status" value="2"/>
</dbReference>
<dbReference type="Proteomes" id="UP000195557">
    <property type="component" value="Unassembled WGS sequence"/>
</dbReference>
<evidence type="ECO:0000256" key="2">
    <source>
        <dbReference type="ARBA" id="ARBA00022840"/>
    </source>
</evidence>
<dbReference type="FunFam" id="3.40.50.300:FF:000012">
    <property type="entry name" value="Transitional endoplasmic reticulum ATPase"/>
    <property type="match status" value="1"/>
</dbReference>
<dbReference type="Gene3D" id="1.10.8.60">
    <property type="match status" value="2"/>
</dbReference>
<dbReference type="PANTHER" id="PTHR23077:SF117">
    <property type="entry name" value="AAA+ ATPASE DOMAIN-CONTAINING PROTEIN"/>
    <property type="match status" value="1"/>
</dbReference>
<dbReference type="AlphaFoldDB" id="A0A1Y5I6V3"/>
<dbReference type="GO" id="GO:0016887">
    <property type="term" value="F:ATP hydrolysis activity"/>
    <property type="evidence" value="ECO:0007669"/>
    <property type="project" value="InterPro"/>
</dbReference>
<keyword evidence="1" id="KW-0547">Nucleotide-binding</keyword>
<evidence type="ECO:0000313" key="5">
    <source>
        <dbReference type="EMBL" id="OUS42902.1"/>
    </source>
</evidence>
<dbReference type="GO" id="GO:0005524">
    <property type="term" value="F:ATP binding"/>
    <property type="evidence" value="ECO:0007669"/>
    <property type="project" value="UniProtKB-KW"/>
</dbReference>
<dbReference type="InterPro" id="IPR003593">
    <property type="entry name" value="AAA+_ATPase"/>
</dbReference>
<dbReference type="FunFam" id="1.10.8.60:FF:000178">
    <property type="entry name" value="CDC48/VCP homolog, AAA superfamily"/>
    <property type="match status" value="1"/>
</dbReference>
<dbReference type="PANTHER" id="PTHR23077">
    <property type="entry name" value="AAA-FAMILY ATPASE"/>
    <property type="match status" value="1"/>
</dbReference>
<dbReference type="EMBL" id="KZ155838">
    <property type="protein sequence ID" value="OUS42902.1"/>
    <property type="molecule type" value="Genomic_DNA"/>
</dbReference>
<evidence type="ECO:0000259" key="4">
    <source>
        <dbReference type="SMART" id="SM00382"/>
    </source>
</evidence>
<sequence length="723" mass="77808">MDAVDVDVVRITDSPVGAQRARLSVDVVAELKLPLGAPVRIRLFRQNVEFASYLCALEPWDRPGRCCEIDGTIRERGSADAAMEATKVRMGQSAERDGCADRAVVERMESKPIACERLRLSSSRASREEERRAIERALRERVVREGCAARASGGSLEFTCERVEPRCFGDEGRATWRVTTATNFEHVGPSDSTERCGGGVSSPRAETRVAACEEALQALRQLMVWPLRHGEEARKLGVKFPRGLLLHGPPGTGKTEAVRAVSAEAGAETLTVSSGDVAGAYAGESEKRLRKVFERARKLVKKGSPCVIVIDELDAMCPTRRDGNAHEARVVAQLLTLMDGAGESSEVHVPVVATTSRPNAIDPALRRPGRFDREIEMSLPNLHARAEIVKLHAASMPLADDVDLCAIAAESKGYSGADLAALCREAAMRAIQRRQTESTATDEMTVTMADFQQAHSRVRASVVRGVALDLPPVTWDDIGGLDDVKKRLKQAVEWPLHHADAFNRLGLRPPKGVLLHGPPGCAKTSLARAAATASGATVIALTAADVFSKYLGEGEKLLRSTFDKARKSAPAVLLLDEIDGMCGSRGGGTNEGANDVATRLLSVFLTEMDGLEGAPSTGAGVLVVATTNRPQSLDPALTRPGRLDLVLEIPPLDLQGRIAALRVHTRDVTLADDVDLESIARDAVGYSGAELRHVVKEAALAALREDMRAERVHAAHFIVRPKS</sequence>
<keyword evidence="2" id="KW-0067">ATP-binding</keyword>
<protein>
    <submittedName>
        <fullName evidence="5">Nuclear AAA ATPase</fullName>
    </submittedName>
</protein>
<dbReference type="SMART" id="SM00382">
    <property type="entry name" value="AAA"/>
    <property type="match status" value="2"/>
</dbReference>
<organism evidence="5">
    <name type="scientific">Ostreococcus tauri</name>
    <name type="common">Marine green alga</name>
    <dbReference type="NCBI Taxonomy" id="70448"/>
    <lineage>
        <taxon>Eukaryota</taxon>
        <taxon>Viridiplantae</taxon>
        <taxon>Chlorophyta</taxon>
        <taxon>Mamiellophyceae</taxon>
        <taxon>Mamiellales</taxon>
        <taxon>Bathycoccaceae</taxon>
        <taxon>Ostreococcus</taxon>
    </lineage>
</organism>